<evidence type="ECO:0000313" key="3">
    <source>
        <dbReference type="EMBL" id="SHG88375.1"/>
    </source>
</evidence>
<gene>
    <name evidence="3" type="ORF">SAMN02745157_4988</name>
</gene>
<dbReference type="GO" id="GO:0008374">
    <property type="term" value="F:O-acyltransferase activity"/>
    <property type="evidence" value="ECO:0007669"/>
    <property type="project" value="TreeGrafter"/>
</dbReference>
<evidence type="ECO:0000256" key="2">
    <source>
        <dbReference type="ARBA" id="ARBA00022679"/>
    </source>
</evidence>
<evidence type="ECO:0000313" key="4">
    <source>
        <dbReference type="Proteomes" id="UP000184485"/>
    </source>
</evidence>
<dbReference type="SUPFAM" id="SSF51161">
    <property type="entry name" value="Trimeric LpxA-like enzymes"/>
    <property type="match status" value="1"/>
</dbReference>
<dbReference type="OrthoDB" id="9815592at2"/>
<dbReference type="Gene3D" id="2.160.10.10">
    <property type="entry name" value="Hexapeptide repeat proteins"/>
    <property type="match status" value="1"/>
</dbReference>
<dbReference type="InterPro" id="IPR011004">
    <property type="entry name" value="Trimer_LpxA-like_sf"/>
</dbReference>
<dbReference type="PANTHER" id="PTHR23416:SF23">
    <property type="entry name" value="ACETYLTRANSFERASE C18B11.09C-RELATED"/>
    <property type="match status" value="1"/>
</dbReference>
<proteinExistence type="inferred from homology"/>
<keyword evidence="2 3" id="KW-0808">Transferase</keyword>
<dbReference type="AlphaFoldDB" id="A0A1M5NFY6"/>
<dbReference type="GO" id="GO:0005829">
    <property type="term" value="C:cytosol"/>
    <property type="evidence" value="ECO:0007669"/>
    <property type="project" value="TreeGrafter"/>
</dbReference>
<organism evidence="3 4">
    <name type="scientific">Kaistia soli DSM 19436</name>
    <dbReference type="NCBI Taxonomy" id="1122133"/>
    <lineage>
        <taxon>Bacteria</taxon>
        <taxon>Pseudomonadati</taxon>
        <taxon>Pseudomonadota</taxon>
        <taxon>Alphaproteobacteria</taxon>
        <taxon>Hyphomicrobiales</taxon>
        <taxon>Kaistiaceae</taxon>
        <taxon>Kaistia</taxon>
    </lineage>
</organism>
<accession>A0A1M5NFY6</accession>
<dbReference type="STRING" id="1122133.SAMN02745157_4988"/>
<dbReference type="InterPro" id="IPR051159">
    <property type="entry name" value="Hexapeptide_acetyltransf"/>
</dbReference>
<keyword evidence="4" id="KW-1185">Reference proteome</keyword>
<evidence type="ECO:0000256" key="1">
    <source>
        <dbReference type="ARBA" id="ARBA00007274"/>
    </source>
</evidence>
<dbReference type="RefSeq" id="WP_073058461.1">
    <property type="nucleotide sequence ID" value="NZ_FQUP01000009.1"/>
</dbReference>
<reference evidence="3 4" key="1">
    <citation type="submission" date="2016-11" db="EMBL/GenBank/DDBJ databases">
        <authorList>
            <person name="Jaros S."/>
            <person name="Januszkiewicz K."/>
            <person name="Wedrychowicz H."/>
        </authorList>
    </citation>
    <scope>NUCLEOTIDE SEQUENCE [LARGE SCALE GENOMIC DNA]</scope>
    <source>
        <strain evidence="3 4">DSM 19436</strain>
    </source>
</reference>
<protein>
    <submittedName>
        <fullName evidence="3">Putative colanic acid biosynthesis acetyltransferase WcaF</fullName>
    </submittedName>
</protein>
<dbReference type="PANTHER" id="PTHR23416">
    <property type="entry name" value="SIALIC ACID SYNTHASE-RELATED"/>
    <property type="match status" value="1"/>
</dbReference>
<dbReference type="CDD" id="cd05825">
    <property type="entry name" value="LbH_wcaF_like"/>
    <property type="match status" value="1"/>
</dbReference>
<dbReference type="Proteomes" id="UP000184485">
    <property type="component" value="Unassembled WGS sequence"/>
</dbReference>
<comment type="similarity">
    <text evidence="1">Belongs to the transferase hexapeptide repeat family.</text>
</comment>
<sequence length="207" mass="22736">MSDTSGDKAVQGTRFVRASEHRTWEGGPSTTFSNRLARAVFQIVWLLLASWTPPFLHRWRRLILRLFGARMAPTARVYSSARIWAPWNLELEDYACIGPKATAYSMALISLGPYSIVSQGVYLAAGTHDISDPDFQILAKPIRVGARAWLAAQAFVGPGVTVGEGAVLGARGCAFRDLDPWTVYVGNPAKPLKKRVLRDQPAAPRKS</sequence>
<dbReference type="EMBL" id="FQUP01000009">
    <property type="protein sequence ID" value="SHG88375.1"/>
    <property type="molecule type" value="Genomic_DNA"/>
</dbReference>
<name>A0A1M5NFY6_9HYPH</name>